<proteinExistence type="predicted"/>
<organism evidence="1">
    <name type="scientific">Rhizophora mucronata</name>
    <name type="common">Asiatic mangrove</name>
    <dbReference type="NCBI Taxonomy" id="61149"/>
    <lineage>
        <taxon>Eukaryota</taxon>
        <taxon>Viridiplantae</taxon>
        <taxon>Streptophyta</taxon>
        <taxon>Embryophyta</taxon>
        <taxon>Tracheophyta</taxon>
        <taxon>Spermatophyta</taxon>
        <taxon>Magnoliopsida</taxon>
        <taxon>eudicotyledons</taxon>
        <taxon>Gunneridae</taxon>
        <taxon>Pentapetalae</taxon>
        <taxon>rosids</taxon>
        <taxon>fabids</taxon>
        <taxon>Malpighiales</taxon>
        <taxon>Rhizophoraceae</taxon>
        <taxon>Rhizophora</taxon>
    </lineage>
</organism>
<sequence>MTFLLGITSNNARAIRNSPILAYKFSKWFVTNLSLQYPEVKTKQWSCFAKRTDFLGMHDWRRRAKRCESVHISDELPNASFICPL</sequence>
<dbReference type="EMBL" id="GGEC01056672">
    <property type="protein sequence ID" value="MBX37156.1"/>
    <property type="molecule type" value="Transcribed_RNA"/>
</dbReference>
<evidence type="ECO:0000313" key="1">
    <source>
        <dbReference type="EMBL" id="MBX37156.1"/>
    </source>
</evidence>
<accession>A0A2P2N421</accession>
<reference evidence="1" key="1">
    <citation type="submission" date="2018-02" db="EMBL/GenBank/DDBJ databases">
        <title>Rhizophora mucronata_Transcriptome.</title>
        <authorList>
            <person name="Meera S.P."/>
            <person name="Sreeshan A."/>
            <person name="Augustine A."/>
        </authorList>
    </citation>
    <scope>NUCLEOTIDE SEQUENCE</scope>
    <source>
        <tissue evidence="1">Leaf</tissue>
    </source>
</reference>
<name>A0A2P2N421_RHIMU</name>
<protein>
    <submittedName>
        <fullName evidence="1">Uncharacterized protein</fullName>
    </submittedName>
</protein>
<dbReference type="AlphaFoldDB" id="A0A2P2N421"/>